<evidence type="ECO:0000313" key="9">
    <source>
        <dbReference type="WBParaSite" id="PSAMB.scaffold943size38323.g9826.t1"/>
    </source>
</evidence>
<dbReference type="WBParaSite" id="PSAMB.scaffold943size38323.g9826.t1">
    <property type="protein sequence ID" value="PSAMB.scaffold943size38323.g9826.t1"/>
    <property type="gene ID" value="PSAMB.scaffold943size38323.g9826"/>
</dbReference>
<evidence type="ECO:0000256" key="5">
    <source>
        <dbReference type="ARBA" id="ARBA00023136"/>
    </source>
</evidence>
<feature type="transmembrane region" description="Helical" evidence="7">
    <location>
        <begin position="183"/>
        <end position="205"/>
    </location>
</feature>
<evidence type="ECO:0000256" key="4">
    <source>
        <dbReference type="ARBA" id="ARBA00022989"/>
    </source>
</evidence>
<evidence type="ECO:0000256" key="3">
    <source>
        <dbReference type="ARBA" id="ARBA00022692"/>
    </source>
</evidence>
<evidence type="ECO:0000313" key="8">
    <source>
        <dbReference type="Proteomes" id="UP000887566"/>
    </source>
</evidence>
<dbReference type="GO" id="GO:0016020">
    <property type="term" value="C:membrane"/>
    <property type="evidence" value="ECO:0007669"/>
    <property type="project" value="UniProtKB-SubCell"/>
</dbReference>
<keyword evidence="4 7" id="KW-1133">Transmembrane helix</keyword>
<feature type="transmembrane region" description="Helical" evidence="7">
    <location>
        <begin position="240"/>
        <end position="259"/>
    </location>
</feature>
<proteinExistence type="inferred from homology"/>
<comment type="subcellular location">
    <subcellularLocation>
        <location evidence="1">Membrane</location>
        <topology evidence="1">Multi-pass membrane protein</topology>
    </subcellularLocation>
</comment>
<evidence type="ECO:0000256" key="6">
    <source>
        <dbReference type="SAM" id="MobiDB-lite"/>
    </source>
</evidence>
<keyword evidence="8" id="KW-1185">Reference proteome</keyword>
<dbReference type="InterPro" id="IPR006876">
    <property type="entry name" value="LMBR1-like_membr_prot"/>
</dbReference>
<protein>
    <submittedName>
        <fullName evidence="9">Uncharacterized protein</fullName>
    </submittedName>
</protein>
<dbReference type="Pfam" id="PF04791">
    <property type="entry name" value="LMBR1"/>
    <property type="match status" value="1"/>
</dbReference>
<dbReference type="InterPro" id="IPR051584">
    <property type="entry name" value="GPCR-associated_LMBR1"/>
</dbReference>
<feature type="region of interest" description="Disordered" evidence="6">
    <location>
        <begin position="311"/>
        <end position="384"/>
    </location>
</feature>
<feature type="transmembrane region" description="Helical" evidence="7">
    <location>
        <begin position="94"/>
        <end position="112"/>
    </location>
</feature>
<dbReference type="PANTHER" id="PTHR21355:SF0">
    <property type="entry name" value="G-PROTEIN COUPLED RECEPTOR-ASSOCIATED PROTEIN LMBRD2"/>
    <property type="match status" value="1"/>
</dbReference>
<sequence>MSDSWKLAKNWARSQPGVRLHKRVIDALQGHHRTQAQWRALIQLALHLEEVAKNENNPQPHFMRTYRVERSLFHQTFCSPVIEYYWEVVLKRPLLQIAGGFLFLMTLVIVWSECTFFLVRPSLSIAAAIVHTASDGYHYKYIQLCAMVVISYMCVCAYYTVFKLRIYRYYHLDPHHQTDANSLLFSAILLCRLTPPLCLNFLGMIHLDSHVSSEAGRGVETQFTKLMGHLDVLPLVAKGINIYLPMLILLLCLGTWFRVGTRLLHSLGIDQFVGDDDMTTEMVQGGKALVSFERNRLNREVNREQRDQYWAEKLQDTSRTRRGYGGNSSDGGASDSRLSSGRDYNDRTPIVADQDDDYSTDPFRSTARSYGSPGQPPKNLFDDL</sequence>
<dbReference type="PANTHER" id="PTHR21355">
    <property type="entry name" value="G-PROTEIN COUPLED RECEPTOR-ASSOCIATED PROTEIN LMBRD2"/>
    <property type="match status" value="1"/>
</dbReference>
<evidence type="ECO:0000256" key="1">
    <source>
        <dbReference type="ARBA" id="ARBA00004141"/>
    </source>
</evidence>
<comment type="similarity">
    <text evidence="2">Belongs to the LIMR family.</text>
</comment>
<feature type="transmembrane region" description="Helical" evidence="7">
    <location>
        <begin position="141"/>
        <end position="162"/>
    </location>
</feature>
<keyword evidence="5 7" id="KW-0472">Membrane</keyword>
<evidence type="ECO:0000256" key="7">
    <source>
        <dbReference type="SAM" id="Phobius"/>
    </source>
</evidence>
<dbReference type="Proteomes" id="UP000887566">
    <property type="component" value="Unplaced"/>
</dbReference>
<reference evidence="9" key="1">
    <citation type="submission" date="2022-11" db="UniProtKB">
        <authorList>
            <consortium name="WormBaseParasite"/>
        </authorList>
    </citation>
    <scope>IDENTIFICATION</scope>
</reference>
<organism evidence="8 9">
    <name type="scientific">Plectus sambesii</name>
    <dbReference type="NCBI Taxonomy" id="2011161"/>
    <lineage>
        <taxon>Eukaryota</taxon>
        <taxon>Metazoa</taxon>
        <taxon>Ecdysozoa</taxon>
        <taxon>Nematoda</taxon>
        <taxon>Chromadorea</taxon>
        <taxon>Plectida</taxon>
        <taxon>Plectina</taxon>
        <taxon>Plectoidea</taxon>
        <taxon>Plectidae</taxon>
        <taxon>Plectus</taxon>
    </lineage>
</organism>
<evidence type="ECO:0000256" key="2">
    <source>
        <dbReference type="ARBA" id="ARBA00010487"/>
    </source>
</evidence>
<keyword evidence="3 7" id="KW-0812">Transmembrane</keyword>
<accession>A0A914XNZ7</accession>
<name>A0A914XNZ7_9BILA</name>
<dbReference type="AlphaFoldDB" id="A0A914XNZ7"/>